<evidence type="ECO:0000259" key="5">
    <source>
        <dbReference type="SMART" id="SM00872"/>
    </source>
</evidence>
<dbReference type="SUPFAM" id="SSF74650">
    <property type="entry name" value="Galactose mutarotase-like"/>
    <property type="match status" value="1"/>
</dbReference>
<name>A0ABX7Y7G4_9ACTN</name>
<feature type="domain" description="Glycoside hydrolase family 38 central" evidence="5">
    <location>
        <begin position="519"/>
        <end position="599"/>
    </location>
</feature>
<protein>
    <submittedName>
        <fullName evidence="6">Alpha-mannosidase</fullName>
    </submittedName>
</protein>
<dbReference type="Proteomes" id="UP000678513">
    <property type="component" value="Chromosome"/>
</dbReference>
<dbReference type="InterPro" id="IPR015341">
    <property type="entry name" value="Glyco_hydro_38_cen"/>
</dbReference>
<dbReference type="PANTHER" id="PTHR46017">
    <property type="entry name" value="ALPHA-MANNOSIDASE 2C1"/>
    <property type="match status" value="1"/>
</dbReference>
<sequence length="1035" mass="113549">MHHFDSVILERAERVKDDRVRPLIDRTVGHLEVAAWQAPGEPVPPAEAAAQSFSPIRLPHRWGAAWSTWWFRLSGKVPTTADGQRLRLAVNLGFADAWPGGQCEGLLFDSGLQVIKAVNSRNRSAVITEQAVPGTPLEFFVEAAANPDLFAHGCRPTVLGDHLTAPRDPVYEFRSAQLQIRDEQLWGLFHDLDVLWDLARNLPENSTRRAVIVKGLERALDVLDLHDVPGSAGRARTALAPVFEAPAIASALNVTAIGHAHIDSAWLWPVRETVRKVARTFSNVVALAAEYPDFRFTATSAQQYAWLQERHPEVFDRVRAAVDAGQWFPSGGMWVEPDVNMPGGESLIRQFALGTRYFQRELGVRSRTLWLPDSFGYPASLPQIAVQCGMRGFLTQKLSWNQHNRLPHSTMWWEGIDGTRIFTHFPPVDCYDSELTSQEYLRAVDNYAEKGVATHQVIPFGYGDGGGGPTAEMVERARRLADLEGAPRVAMGDPDAFFEAARAEYGADAPVHAGELYLEFHRGVFTSQLEMKQGNRRSEHALREAEFLWVLALLAGIPRERFPAARLERLWQMVLLNQFHDILPGSSIAWVHRVAREEYAQILAGVRTVADEAVASLGGGGEAVLNALGHEVTRVTELGDGRLGLVAAPPLAVTPLAQALREPTAPAVAYREDETVVLANARLRAVIDAAGNISSLTDLVRGREVLLPGTGGIRLRAFEDVPNAFDAWDLERHHLNPGNELAAPDAEAMEVVAGGGLRAEVRITRVLGASRLVQTVSLDADSPRLDFTLHADWRERETLLKVAFPLAVRAREHAAEVQFGHVRRPVHENTSWDYARFEVPAGRWLLVEEPGYGLAVINDSNHGHSVAPLRTSPRGHDGAGTQVSLSLMRAPVFPDPQADQSERTVQFSLLLDAVVESATRAGYELNLPPRVVNAPALQLATLEVPGAHIEAVLPAEDGSGDVIMRLYEGAGRPASGVLRLAFDAARVREVDPLEDDLSEDLWPPRVDVTGTREVPVALTAFTILTLRITPAGGQS</sequence>
<dbReference type="InterPro" id="IPR027291">
    <property type="entry name" value="Glyco_hydro_38_N_sf"/>
</dbReference>
<proteinExistence type="inferred from homology"/>
<dbReference type="InterPro" id="IPR011013">
    <property type="entry name" value="Gal_mutarotase_sf_dom"/>
</dbReference>
<dbReference type="Gene3D" id="1.20.1270.50">
    <property type="entry name" value="Glycoside hydrolase family 38, central domain"/>
    <property type="match status" value="1"/>
</dbReference>
<dbReference type="SUPFAM" id="SSF88713">
    <property type="entry name" value="Glycoside hydrolase/deacetylase"/>
    <property type="match status" value="1"/>
</dbReference>
<evidence type="ECO:0000256" key="4">
    <source>
        <dbReference type="ARBA" id="ARBA00023295"/>
    </source>
</evidence>
<evidence type="ECO:0000313" key="7">
    <source>
        <dbReference type="Proteomes" id="UP000678513"/>
    </source>
</evidence>
<dbReference type="InterPro" id="IPR041147">
    <property type="entry name" value="GH38_C"/>
</dbReference>
<keyword evidence="7" id="KW-1185">Reference proteome</keyword>
<dbReference type="Pfam" id="PF01074">
    <property type="entry name" value="Glyco_hydro_38N"/>
    <property type="match status" value="1"/>
</dbReference>
<dbReference type="InterPro" id="IPR011682">
    <property type="entry name" value="Glyco_hydro_38_C"/>
</dbReference>
<dbReference type="SMART" id="SM00872">
    <property type="entry name" value="Alpha-mann_mid"/>
    <property type="match status" value="1"/>
</dbReference>
<dbReference type="RefSeq" id="WP_212326150.1">
    <property type="nucleotide sequence ID" value="NZ_AP024463.1"/>
</dbReference>
<dbReference type="InterPro" id="IPR054723">
    <property type="entry name" value="Ams1-like_N"/>
</dbReference>
<dbReference type="Pfam" id="PF09261">
    <property type="entry name" value="Alpha-mann_mid"/>
    <property type="match status" value="1"/>
</dbReference>
<dbReference type="SUPFAM" id="SSF88688">
    <property type="entry name" value="Families 57/38 glycoside transferase middle domain"/>
    <property type="match status" value="1"/>
</dbReference>
<keyword evidence="2" id="KW-0479">Metal-binding</keyword>
<dbReference type="InterPro" id="IPR037094">
    <property type="entry name" value="Glyco_hydro_38_cen_sf"/>
</dbReference>
<dbReference type="InterPro" id="IPR011330">
    <property type="entry name" value="Glyco_hydro/deAcase_b/a-brl"/>
</dbReference>
<comment type="similarity">
    <text evidence="1">Belongs to the glycosyl hydrolase 38 family.</text>
</comment>
<dbReference type="Pfam" id="PF17677">
    <property type="entry name" value="Glyco_hydro38C2"/>
    <property type="match status" value="1"/>
</dbReference>
<dbReference type="PANTHER" id="PTHR46017:SF1">
    <property type="entry name" value="ALPHA-MANNOSIDASE 2C1"/>
    <property type="match status" value="1"/>
</dbReference>
<dbReference type="Pfam" id="PF22907">
    <property type="entry name" value="Ams1-like_1st"/>
    <property type="match status" value="1"/>
</dbReference>
<dbReference type="Pfam" id="PF07748">
    <property type="entry name" value="Glyco_hydro_38C"/>
    <property type="match status" value="1"/>
</dbReference>
<keyword evidence="4" id="KW-0326">Glycosidase</keyword>
<dbReference type="InterPro" id="IPR028995">
    <property type="entry name" value="Glyco_hydro_57/38_cen_sf"/>
</dbReference>
<dbReference type="Gene3D" id="3.20.110.10">
    <property type="entry name" value="Glycoside hydrolase 38, N terminal domain"/>
    <property type="match status" value="1"/>
</dbReference>
<evidence type="ECO:0000256" key="1">
    <source>
        <dbReference type="ARBA" id="ARBA00009792"/>
    </source>
</evidence>
<evidence type="ECO:0000313" key="6">
    <source>
        <dbReference type="EMBL" id="QUC09115.1"/>
    </source>
</evidence>
<evidence type="ECO:0000256" key="2">
    <source>
        <dbReference type="ARBA" id="ARBA00022723"/>
    </source>
</evidence>
<dbReference type="InterPro" id="IPR000602">
    <property type="entry name" value="Glyco_hydro_38_N"/>
</dbReference>
<gene>
    <name evidence="6" type="ORF">J5A65_05175</name>
</gene>
<dbReference type="CDD" id="cd10789">
    <property type="entry name" value="GH38N_AMII_ER_cytosolic"/>
    <property type="match status" value="1"/>
</dbReference>
<dbReference type="Gene3D" id="2.70.98.30">
    <property type="entry name" value="Golgi alpha-mannosidase II, domain 4"/>
    <property type="match status" value="1"/>
</dbReference>
<accession>A0ABX7Y7G4</accession>
<evidence type="ECO:0000256" key="3">
    <source>
        <dbReference type="ARBA" id="ARBA00022801"/>
    </source>
</evidence>
<dbReference type="EMBL" id="CP072384">
    <property type="protein sequence ID" value="QUC09115.1"/>
    <property type="molecule type" value="Genomic_DNA"/>
</dbReference>
<keyword evidence="3" id="KW-0378">Hydrolase</keyword>
<organism evidence="6 7">
    <name type="scientific">Arachnia rubra</name>
    <dbReference type="NCBI Taxonomy" id="1547448"/>
    <lineage>
        <taxon>Bacteria</taxon>
        <taxon>Bacillati</taxon>
        <taxon>Actinomycetota</taxon>
        <taxon>Actinomycetes</taxon>
        <taxon>Propionibacteriales</taxon>
        <taxon>Propionibacteriaceae</taxon>
        <taxon>Arachnia</taxon>
    </lineage>
</organism>
<reference evidence="6 7" key="1">
    <citation type="submission" date="2021-03" db="EMBL/GenBank/DDBJ databases">
        <title>Human Oral Microbial Genomes.</title>
        <authorList>
            <person name="Johnston C.D."/>
            <person name="Chen T."/>
            <person name="Dewhirst F.E."/>
        </authorList>
    </citation>
    <scope>NUCLEOTIDE SEQUENCE [LARGE SCALE GENOMIC DNA]</scope>
    <source>
        <strain evidence="6 7">DSMZ 100122</strain>
    </source>
</reference>